<sequence length="261" mass="28298">MVVAIRADLAQEKWGVIIPTNQSGSSSERESDSSGTTSDSDEGFRVEIPTNQTEESPSERDSDSSAATSDSDANPIKPPVIDKTITRVKSAVGFPTAFDCKAFATRPGLHGAGGRLLNNSMSSSTRVSCIGCYVHPRPQACARAVHPHQVIAGDPRVTIQWMFQKEQANDRIKDLHHNRTPYMITSVQPEDAGFYICHAENGGGTDSHRIKLFVTDFMNKPVPGRGNATDAFESPIQRGDPPNCLLAKNPPNSNKPARKND</sequence>
<evidence type="ECO:0000313" key="2">
    <source>
        <dbReference type="Proteomes" id="UP001064048"/>
    </source>
</evidence>
<accession>A0ACC0K5S7</accession>
<proteinExistence type="predicted"/>
<evidence type="ECO:0000313" key="1">
    <source>
        <dbReference type="EMBL" id="KAI8431809.1"/>
    </source>
</evidence>
<gene>
    <name evidence="1" type="ORF">MSG28_016225</name>
</gene>
<keyword evidence="2" id="KW-1185">Reference proteome</keyword>
<dbReference type="Proteomes" id="UP001064048">
    <property type="component" value="Chromosome 30"/>
</dbReference>
<name>A0ACC0K5S7_CHOFU</name>
<protein>
    <submittedName>
        <fullName evidence="1">Uncharacterized protein</fullName>
    </submittedName>
</protein>
<reference evidence="1 2" key="1">
    <citation type="journal article" date="2022" name="Genome Biol. Evol.">
        <title>The Spruce Budworm Genome: Reconstructing the Evolutionary History of Antifreeze Proteins.</title>
        <authorList>
            <person name="Beliveau C."/>
            <person name="Gagne P."/>
            <person name="Picq S."/>
            <person name="Vernygora O."/>
            <person name="Keeling C.I."/>
            <person name="Pinkney K."/>
            <person name="Doucet D."/>
            <person name="Wen F."/>
            <person name="Johnston J.S."/>
            <person name="Maaroufi H."/>
            <person name="Boyle B."/>
            <person name="Laroche J."/>
            <person name="Dewar K."/>
            <person name="Juretic N."/>
            <person name="Blackburn G."/>
            <person name="Nisole A."/>
            <person name="Brunet B."/>
            <person name="Brandao M."/>
            <person name="Lumley L."/>
            <person name="Duan J."/>
            <person name="Quan G."/>
            <person name="Lucarotti C.J."/>
            <person name="Roe A.D."/>
            <person name="Sperling F.A.H."/>
            <person name="Levesque R.C."/>
            <person name="Cusson M."/>
        </authorList>
    </citation>
    <scope>NUCLEOTIDE SEQUENCE [LARGE SCALE GENOMIC DNA]</scope>
    <source>
        <strain evidence="1">Glfc:IPQL:Cfum</strain>
    </source>
</reference>
<organism evidence="1 2">
    <name type="scientific">Choristoneura fumiferana</name>
    <name type="common">Spruce budworm moth</name>
    <name type="synonym">Archips fumiferana</name>
    <dbReference type="NCBI Taxonomy" id="7141"/>
    <lineage>
        <taxon>Eukaryota</taxon>
        <taxon>Metazoa</taxon>
        <taxon>Ecdysozoa</taxon>
        <taxon>Arthropoda</taxon>
        <taxon>Hexapoda</taxon>
        <taxon>Insecta</taxon>
        <taxon>Pterygota</taxon>
        <taxon>Neoptera</taxon>
        <taxon>Endopterygota</taxon>
        <taxon>Lepidoptera</taxon>
        <taxon>Glossata</taxon>
        <taxon>Ditrysia</taxon>
        <taxon>Tortricoidea</taxon>
        <taxon>Tortricidae</taxon>
        <taxon>Tortricinae</taxon>
        <taxon>Choristoneura</taxon>
    </lineage>
</organism>
<dbReference type="EMBL" id="CM046130">
    <property type="protein sequence ID" value="KAI8431809.1"/>
    <property type="molecule type" value="Genomic_DNA"/>
</dbReference>
<comment type="caution">
    <text evidence="1">The sequence shown here is derived from an EMBL/GenBank/DDBJ whole genome shotgun (WGS) entry which is preliminary data.</text>
</comment>